<dbReference type="RefSeq" id="WP_118990735.1">
    <property type="nucleotide sequence ID" value="NZ_CP023434.1"/>
</dbReference>
<dbReference type="Pfam" id="PF11798">
    <property type="entry name" value="IMS_HHH"/>
    <property type="match status" value="1"/>
</dbReference>
<accession>A0A347WL78</accession>
<dbReference type="InterPro" id="IPR043128">
    <property type="entry name" value="Rev_trsase/Diguanyl_cyclase"/>
</dbReference>
<sequence>MGIIRYDLEPHSDIAFIDMKSFYASVECVARECHPLTTSLCVVSRTDHANGLILAASPTFKQVFGKENVGRTYDLPFNIHTRRFNYSTARRLNLPTDSNYVRYIESWARKTLIVPPRMSLYIEENMKIQKILNRYAPKEDIMPYSIDEAFVDLTHSLKLFVPNPELSRRSKLDIISAAIQRDIQEETGIYSTIGMSNANPLLAKLALDNEAKTTNTMRANWSYEDVEAKVWNIPEMTDFWGIGKRTERRLNRMNIFSIRDLAQSDPDLLKAKMGVIGLQLWFHANGVDESNVREPYQPKAKGLGNSQVLPKDYHRASDIELVLMEMAEQVAIRLRRAKYNTTCVSIYVGFADQEEKRSIHAQMAVDPTQRTRVLKEHVRQLFRKHYQGGAVRSVGVRYSRFVDENYALISLFEDMERVDKEERLEQTIDHIRERFGFLAVQPATVLNENSRSIARSKLIGGHAAGGAGGLDGLN</sequence>
<dbReference type="PROSITE" id="PS50173">
    <property type="entry name" value="UMUC"/>
    <property type="match status" value="1"/>
</dbReference>
<dbReference type="Gene3D" id="3.40.1170.60">
    <property type="match status" value="1"/>
</dbReference>
<evidence type="ECO:0000313" key="7">
    <source>
        <dbReference type="EMBL" id="AXY25835.1"/>
    </source>
</evidence>
<evidence type="ECO:0000256" key="2">
    <source>
        <dbReference type="ARBA" id="ARBA00022457"/>
    </source>
</evidence>
<dbReference type="GO" id="GO:0042276">
    <property type="term" value="P:error-prone translesion synthesis"/>
    <property type="evidence" value="ECO:0007669"/>
    <property type="project" value="TreeGrafter"/>
</dbReference>
<proteinExistence type="inferred from homology"/>
<dbReference type="PANTHER" id="PTHR11076:SF35">
    <property type="entry name" value="DNA REPAIR PROTEIN HOMOLOG YOBH"/>
    <property type="match status" value="1"/>
</dbReference>
<keyword evidence="2" id="KW-0515">Mutator protein</keyword>
<keyword evidence="3" id="KW-0548">Nucleotidyltransferase</keyword>
<organism evidence="7 8">
    <name type="scientific">Suicoccus acidiformans</name>
    <dbReference type="NCBI Taxonomy" id="2036206"/>
    <lineage>
        <taxon>Bacteria</taxon>
        <taxon>Bacillati</taxon>
        <taxon>Bacillota</taxon>
        <taxon>Bacilli</taxon>
        <taxon>Lactobacillales</taxon>
        <taxon>Aerococcaceae</taxon>
        <taxon>Suicoccus</taxon>
    </lineage>
</organism>
<evidence type="ECO:0000256" key="3">
    <source>
        <dbReference type="ARBA" id="ARBA00022695"/>
    </source>
</evidence>
<feature type="domain" description="UmuC" evidence="6">
    <location>
        <begin position="14"/>
        <end position="243"/>
    </location>
</feature>
<dbReference type="AlphaFoldDB" id="A0A347WL78"/>
<dbReference type="Gene3D" id="3.30.1490.100">
    <property type="entry name" value="DNA polymerase, Y-family, little finger domain"/>
    <property type="match status" value="1"/>
</dbReference>
<dbReference type="OrthoDB" id="9808813at2"/>
<dbReference type="PANTHER" id="PTHR11076">
    <property type="entry name" value="DNA REPAIR POLYMERASE UMUC / TRANSFERASE FAMILY MEMBER"/>
    <property type="match status" value="1"/>
</dbReference>
<dbReference type="GO" id="GO:0006260">
    <property type="term" value="P:DNA replication"/>
    <property type="evidence" value="ECO:0007669"/>
    <property type="project" value="UniProtKB-KW"/>
</dbReference>
<dbReference type="Gene3D" id="1.10.150.20">
    <property type="entry name" value="5' to 3' exonuclease, C-terminal subdomain"/>
    <property type="match status" value="1"/>
</dbReference>
<dbReference type="KEGG" id="abae:CL176_07400"/>
<dbReference type="InterPro" id="IPR036775">
    <property type="entry name" value="DNA_pol_Y-fam_lit_finger_sf"/>
</dbReference>
<dbReference type="SUPFAM" id="SSF100879">
    <property type="entry name" value="Lesion bypass DNA polymerase (Y-family), little finger domain"/>
    <property type="match status" value="1"/>
</dbReference>
<dbReference type="CDD" id="cd01700">
    <property type="entry name" value="PolY_Pol_V_umuC"/>
    <property type="match status" value="1"/>
</dbReference>
<dbReference type="InterPro" id="IPR001126">
    <property type="entry name" value="UmuC"/>
</dbReference>
<dbReference type="GO" id="GO:0003887">
    <property type="term" value="F:DNA-directed DNA polymerase activity"/>
    <property type="evidence" value="ECO:0007669"/>
    <property type="project" value="UniProtKB-KW"/>
</dbReference>
<evidence type="ECO:0000259" key="6">
    <source>
        <dbReference type="PROSITE" id="PS50173"/>
    </source>
</evidence>
<dbReference type="Pfam" id="PF11799">
    <property type="entry name" value="IMS_C"/>
    <property type="match status" value="1"/>
</dbReference>
<protein>
    <submittedName>
        <fullName evidence="7">DNA polymerase</fullName>
    </submittedName>
</protein>
<dbReference type="GO" id="GO:0005829">
    <property type="term" value="C:cytosol"/>
    <property type="evidence" value="ECO:0007669"/>
    <property type="project" value="TreeGrafter"/>
</dbReference>
<evidence type="ECO:0000256" key="1">
    <source>
        <dbReference type="ARBA" id="ARBA00010945"/>
    </source>
</evidence>
<name>A0A347WL78_9LACT</name>
<dbReference type="GO" id="GO:0009432">
    <property type="term" value="P:SOS response"/>
    <property type="evidence" value="ECO:0007669"/>
    <property type="project" value="TreeGrafter"/>
</dbReference>
<dbReference type="Pfam" id="PF00817">
    <property type="entry name" value="IMS"/>
    <property type="match status" value="1"/>
</dbReference>
<dbReference type="Proteomes" id="UP000263232">
    <property type="component" value="Chromosome"/>
</dbReference>
<dbReference type="GO" id="GO:0006281">
    <property type="term" value="P:DNA repair"/>
    <property type="evidence" value="ECO:0007669"/>
    <property type="project" value="InterPro"/>
</dbReference>
<evidence type="ECO:0000256" key="5">
    <source>
        <dbReference type="ARBA" id="ARBA00022932"/>
    </source>
</evidence>
<dbReference type="EMBL" id="CP023434">
    <property type="protein sequence ID" value="AXY25835.1"/>
    <property type="molecule type" value="Genomic_DNA"/>
</dbReference>
<dbReference type="InterPro" id="IPR024728">
    <property type="entry name" value="PolY_HhH_motif"/>
</dbReference>
<evidence type="ECO:0000256" key="4">
    <source>
        <dbReference type="ARBA" id="ARBA00022705"/>
    </source>
</evidence>
<dbReference type="InterPro" id="IPR043502">
    <property type="entry name" value="DNA/RNA_pol_sf"/>
</dbReference>
<reference evidence="7 8" key="1">
    <citation type="submission" date="2017-09" db="EMBL/GenBank/DDBJ databases">
        <title>Complete genome sequence of Oxytococcus suis strain ZY16052.</title>
        <authorList>
            <person name="Li F."/>
        </authorList>
    </citation>
    <scope>NUCLEOTIDE SEQUENCE [LARGE SCALE GENOMIC DNA]</scope>
    <source>
        <strain evidence="7 8">ZY16052</strain>
    </source>
</reference>
<keyword evidence="5" id="KW-0239">DNA-directed DNA polymerase</keyword>
<dbReference type="InterPro" id="IPR050116">
    <property type="entry name" value="DNA_polymerase-Y"/>
</dbReference>
<keyword evidence="4" id="KW-0235">DNA replication</keyword>
<dbReference type="Gene3D" id="3.30.70.270">
    <property type="match status" value="1"/>
</dbReference>
<dbReference type="GO" id="GO:0003684">
    <property type="term" value="F:damaged DNA binding"/>
    <property type="evidence" value="ECO:0007669"/>
    <property type="project" value="InterPro"/>
</dbReference>
<keyword evidence="8" id="KW-1185">Reference proteome</keyword>
<dbReference type="SUPFAM" id="SSF56672">
    <property type="entry name" value="DNA/RNA polymerases"/>
    <property type="match status" value="1"/>
</dbReference>
<evidence type="ECO:0000313" key="8">
    <source>
        <dbReference type="Proteomes" id="UP000263232"/>
    </source>
</evidence>
<comment type="similarity">
    <text evidence="1">Belongs to the DNA polymerase type-Y family.</text>
</comment>
<gene>
    <name evidence="7" type="ORF">CL176_07400</name>
</gene>
<dbReference type="InterPro" id="IPR017961">
    <property type="entry name" value="DNA_pol_Y-fam_little_finger"/>
</dbReference>
<keyword evidence="5" id="KW-0808">Transferase</keyword>